<dbReference type="RefSeq" id="WP_046543698.1">
    <property type="nucleotide sequence ID" value="NZ_AP018360.1"/>
</dbReference>
<name>A0A250LLF1_9BURK</name>
<organism evidence="1">
    <name type="scientific">Burkholderia contaminans</name>
    <dbReference type="NCBI Taxonomy" id="488447"/>
    <lineage>
        <taxon>Bacteria</taxon>
        <taxon>Pseudomonadati</taxon>
        <taxon>Pseudomonadota</taxon>
        <taxon>Betaproteobacteria</taxon>
        <taxon>Burkholderiales</taxon>
        <taxon>Burkholderiaceae</taxon>
        <taxon>Burkholderia</taxon>
        <taxon>Burkholderia cepacia complex</taxon>
    </lineage>
</organism>
<protein>
    <submittedName>
        <fullName evidence="1">Uncharacterized protein</fullName>
    </submittedName>
</protein>
<dbReference type="EMBL" id="CP090643">
    <property type="protein sequence ID" value="WFN23611.1"/>
    <property type="molecule type" value="Genomic_DNA"/>
</dbReference>
<geneLocation type="plasmid" evidence="1">
    <name>pBC453</name>
</geneLocation>
<evidence type="ECO:0000313" key="1">
    <source>
        <dbReference type="EMBL" id="BBA45343.1"/>
    </source>
</evidence>
<reference evidence="1" key="2">
    <citation type="journal article" date="2017" name="Genome Announc.">
        <title>High-Quality Draft Genome Sequence of Burkholderia contaminans CH-1, a Gram-Negative Bacterium That Metabolizes 2-Azahypoxanthine, a Plant Growth-Regulating Compound.</title>
        <authorList>
            <person name="Choi J.-H."/>
            <person name="Sugiura H."/>
            <person name="Moriuchi R."/>
            <person name="Kawagishi H."/>
            <person name="Dohra H."/>
        </authorList>
    </citation>
    <scope>NUCLEOTIDE SEQUENCE</scope>
    <source>
        <strain evidence="1">CH-1</strain>
        <plasmid evidence="1">pBC453</plasmid>
    </source>
</reference>
<accession>A0A250LLF1</accession>
<proteinExistence type="predicted"/>
<evidence type="ECO:0000313" key="3">
    <source>
        <dbReference type="Proteomes" id="UP001220209"/>
    </source>
</evidence>
<dbReference type="Proteomes" id="UP001220209">
    <property type="component" value="Plasmid unnamed1"/>
</dbReference>
<keyword evidence="1" id="KW-0614">Plasmid</keyword>
<evidence type="ECO:0000313" key="2">
    <source>
        <dbReference type="EMBL" id="WFN23611.1"/>
    </source>
</evidence>
<reference evidence="2 3" key="3">
    <citation type="submission" date="2021-12" db="EMBL/GenBank/DDBJ databases">
        <title>Genomic and phenotypic characterization of three Burkholderia contaminans isolates recovered from different sources.</title>
        <authorList>
            <person name="Lopez De Volder A."/>
            <person name="Fan Y."/>
            <person name="Nunvar J."/>
            <person name="Herrera T."/>
            <person name="Timp W."/>
            <person name="Degrossi J."/>
        </authorList>
    </citation>
    <scope>NUCLEOTIDE SEQUENCE [LARGE SCALE GENOMIC DNA]</scope>
    <source>
        <strain evidence="2 3">LMG 23361</strain>
        <plasmid evidence="2 3">unnamed1</plasmid>
    </source>
</reference>
<dbReference type="EMBL" id="AP018360">
    <property type="protein sequence ID" value="BBA45343.1"/>
    <property type="molecule type" value="Genomic_DNA"/>
</dbReference>
<dbReference type="OrthoDB" id="9182803at2"/>
<reference evidence="1" key="1">
    <citation type="journal article" date="2016" name="Biosci. Biotechnol. Biochem.">
        <title>Bioconversion of AHX to AOH by resting cells of Burkholderia contaminans CH-1.</title>
        <authorList>
            <person name="Choi J.H."/>
            <person name="Kikuchi A."/>
            <person name="Pumkaeo P."/>
            <person name="Hirai H."/>
            <person name="Tokuyama S."/>
            <person name="Kawagishi H."/>
        </authorList>
    </citation>
    <scope>NUCLEOTIDE SEQUENCE</scope>
    <source>
        <strain evidence="1">CH-1</strain>
        <plasmid evidence="1">pBC453</plasmid>
    </source>
</reference>
<sequence length="191" mass="21330">MVSANQSELPAGVKYVVMDENTLGYVIEGNRNIIGVLTGSVIRGGRNWLNGPAVVSPGFTRLRPATEADFDFYRTHVPYDFKWECGACAADRHDAGQRVLNEYVWPTDIEVIGPREWNLISRQHLQRFVDVCYLGTGETSCDSDRLKIDFHVKFDSNGVVTEGFALDMRGRPIGSRGDVVRHVERGGEAVR</sequence>
<dbReference type="AlphaFoldDB" id="A0A250LLF1"/>
<geneLocation type="plasmid" evidence="2 3">
    <name>unnamed1</name>
</geneLocation>
<gene>
    <name evidence="1" type="ORF">BCCH1_78540</name>
    <name evidence="2" type="ORF">LXE91_39435</name>
</gene>